<keyword evidence="2" id="KW-1185">Reference proteome</keyword>
<name>A0A9X2NBG0_9PSEU</name>
<dbReference type="EMBL" id="JAMXQV010000007">
    <property type="protein sequence ID" value="MCR6484022.1"/>
    <property type="molecule type" value="Genomic_DNA"/>
</dbReference>
<organism evidence="1 2">
    <name type="scientific">Amycolatopsis iheyensis</name>
    <dbReference type="NCBI Taxonomy" id="2945988"/>
    <lineage>
        <taxon>Bacteria</taxon>
        <taxon>Bacillati</taxon>
        <taxon>Actinomycetota</taxon>
        <taxon>Actinomycetes</taxon>
        <taxon>Pseudonocardiales</taxon>
        <taxon>Pseudonocardiaceae</taxon>
        <taxon>Amycolatopsis</taxon>
    </lineage>
</organism>
<reference evidence="1" key="1">
    <citation type="submission" date="2022-06" db="EMBL/GenBank/DDBJ databases">
        <title>Amycolatopsis iheyaensis sp. nov., a new species of the genus Amycolatopsis isolated from soil in Iheya island, Japan.</title>
        <authorList>
            <person name="Ngamcharungchit C."/>
            <person name="Kanto H."/>
            <person name="Take A."/>
            <person name="Intra B."/>
            <person name="Matsumoto A."/>
            <person name="Panbangred W."/>
            <person name="Inahashi Y."/>
        </authorList>
    </citation>
    <scope>NUCLEOTIDE SEQUENCE</scope>
    <source>
        <strain evidence="1">OK19-0408</strain>
    </source>
</reference>
<protein>
    <submittedName>
        <fullName evidence="1">Uncharacterized protein</fullName>
    </submittedName>
</protein>
<dbReference type="AlphaFoldDB" id="A0A9X2NBG0"/>
<comment type="caution">
    <text evidence="1">The sequence shown here is derived from an EMBL/GenBank/DDBJ whole genome shotgun (WGS) entry which is preliminary data.</text>
</comment>
<sequence length="47" mass="5274">MADAAMTIAREMRHLSWKPGGVKRLRAAIHRTDSSMRILADELEPPS</sequence>
<gene>
    <name evidence="1" type="ORF">M8542_14455</name>
</gene>
<dbReference type="RefSeq" id="WP_257920660.1">
    <property type="nucleotide sequence ID" value="NZ_JAMXQV010000007.1"/>
</dbReference>
<proteinExistence type="predicted"/>
<accession>A0A9X2NBG0</accession>
<evidence type="ECO:0000313" key="2">
    <source>
        <dbReference type="Proteomes" id="UP001144096"/>
    </source>
</evidence>
<dbReference type="Proteomes" id="UP001144096">
    <property type="component" value="Unassembled WGS sequence"/>
</dbReference>
<evidence type="ECO:0000313" key="1">
    <source>
        <dbReference type="EMBL" id="MCR6484022.1"/>
    </source>
</evidence>